<keyword evidence="2" id="KW-1185">Reference proteome</keyword>
<comment type="caution">
    <text evidence="1">The sequence shown here is derived from an EMBL/GenBank/DDBJ whole genome shotgun (WGS) entry which is preliminary data.</text>
</comment>
<dbReference type="AlphaFoldDB" id="A0ABD2B6X8"/>
<protein>
    <submittedName>
        <fullName evidence="1">Lymphocyte antigen 6D isoform X1</fullName>
    </submittedName>
</protein>
<proteinExistence type="predicted"/>
<evidence type="ECO:0000313" key="2">
    <source>
        <dbReference type="Proteomes" id="UP001607302"/>
    </source>
</evidence>
<organism evidence="1 2">
    <name type="scientific">Vespula squamosa</name>
    <name type="common">Southern yellow jacket</name>
    <name type="synonym">Wasp</name>
    <dbReference type="NCBI Taxonomy" id="30214"/>
    <lineage>
        <taxon>Eukaryota</taxon>
        <taxon>Metazoa</taxon>
        <taxon>Ecdysozoa</taxon>
        <taxon>Arthropoda</taxon>
        <taxon>Hexapoda</taxon>
        <taxon>Insecta</taxon>
        <taxon>Pterygota</taxon>
        <taxon>Neoptera</taxon>
        <taxon>Endopterygota</taxon>
        <taxon>Hymenoptera</taxon>
        <taxon>Apocrita</taxon>
        <taxon>Aculeata</taxon>
        <taxon>Vespoidea</taxon>
        <taxon>Vespidae</taxon>
        <taxon>Vespinae</taxon>
        <taxon>Vespula</taxon>
    </lineage>
</organism>
<name>A0ABD2B6X8_VESSQ</name>
<sequence>MNRIESENSVLFCKYVSEGSTVRDCVETCVEKETFYFNYKLLENFITSSIYLLYRLKSRKFRTETITLCKDYSVWDLSYMQFSDSMKNSREKHKTKLPTFRDISTSLFDVRFDTSDVSWNYVKLRNAVHIIQVNKRAFLLCIITEAWSTRTYCCQQDGCNSGPSLTSSSNGYVVVLTLTMLALILERSLRG</sequence>
<reference evidence="1 2" key="1">
    <citation type="journal article" date="2024" name="Ann. Entomol. Soc. Am.">
        <title>Genomic analyses of the southern and eastern yellowjacket wasps (Hymenoptera: Vespidae) reveal evolutionary signatures of social life.</title>
        <authorList>
            <person name="Catto M.A."/>
            <person name="Caine P.B."/>
            <person name="Orr S.E."/>
            <person name="Hunt B.G."/>
            <person name="Goodisman M.A.D."/>
        </authorList>
    </citation>
    <scope>NUCLEOTIDE SEQUENCE [LARGE SCALE GENOMIC DNA]</scope>
    <source>
        <strain evidence="1">233</strain>
        <tissue evidence="1">Head and thorax</tissue>
    </source>
</reference>
<evidence type="ECO:0000313" key="1">
    <source>
        <dbReference type="EMBL" id="KAL2728476.1"/>
    </source>
</evidence>
<gene>
    <name evidence="1" type="ORF">V1478_006108</name>
</gene>
<accession>A0ABD2B6X8</accession>
<dbReference type="EMBL" id="JAUDFV010000132">
    <property type="protein sequence ID" value="KAL2728476.1"/>
    <property type="molecule type" value="Genomic_DNA"/>
</dbReference>
<dbReference type="Proteomes" id="UP001607302">
    <property type="component" value="Unassembled WGS sequence"/>
</dbReference>